<proteinExistence type="predicted"/>
<gene>
    <name evidence="2" type="ORF">M9Y10_023210</name>
</gene>
<dbReference type="Proteomes" id="UP001470230">
    <property type="component" value="Unassembled WGS sequence"/>
</dbReference>
<accession>A0ABR2KUF5</accession>
<keyword evidence="3" id="KW-1185">Reference proteome</keyword>
<keyword evidence="1" id="KW-1133">Transmembrane helix</keyword>
<organism evidence="2 3">
    <name type="scientific">Tritrichomonas musculus</name>
    <dbReference type="NCBI Taxonomy" id="1915356"/>
    <lineage>
        <taxon>Eukaryota</taxon>
        <taxon>Metamonada</taxon>
        <taxon>Parabasalia</taxon>
        <taxon>Tritrichomonadida</taxon>
        <taxon>Tritrichomonadidae</taxon>
        <taxon>Tritrichomonas</taxon>
    </lineage>
</organism>
<comment type="caution">
    <text evidence="2">The sequence shown here is derived from an EMBL/GenBank/DDBJ whole genome shotgun (WGS) entry which is preliminary data.</text>
</comment>
<name>A0ABR2KUF5_9EUKA</name>
<keyword evidence="1" id="KW-0472">Membrane</keyword>
<dbReference type="EMBL" id="JAPFFF010000003">
    <property type="protein sequence ID" value="KAK8894773.1"/>
    <property type="molecule type" value="Genomic_DNA"/>
</dbReference>
<evidence type="ECO:0000313" key="3">
    <source>
        <dbReference type="Proteomes" id="UP001470230"/>
    </source>
</evidence>
<protein>
    <recommendedName>
        <fullName evidence="4">t-SNARE coiled-coil homology domain-containing protein</fullName>
    </recommendedName>
</protein>
<evidence type="ECO:0008006" key="4">
    <source>
        <dbReference type="Google" id="ProtNLM"/>
    </source>
</evidence>
<sequence length="348" mass="40796">MIFLAIYFCICEQSIVEVQKIDTSVIYQQMRSGKKFSEVVDVSQFSHLFPKSKELVDIVDNLEFPSQSCYSEIVARLKIDCNTENEGEQQLLALRFTECYYNITNRLDQFPCDVPDEDKPRVMEPPVYSIYTTMKEHLRSLCHFAKQSIFNEETSKQLINLFKSVVDSSKTIEEMNHTMNSSFISLTNSISTIGEQLEHGQNVLNAIRKQSIIFEQSVKKMADVITKPFKHIENIKMFFLMVIISFFIGFFLPEVLLPMLLLTLIYFLTDKSLGNRFEWWNDSFLKIGLKFIYFGVCLSYPLYKFSSNFVFITNFLLKFFRIKKEESVKIPRFGYKARPQKPRCPRAY</sequence>
<reference evidence="2 3" key="1">
    <citation type="submission" date="2024-04" db="EMBL/GenBank/DDBJ databases">
        <title>Tritrichomonas musculus Genome.</title>
        <authorList>
            <person name="Alves-Ferreira E."/>
            <person name="Grigg M."/>
            <person name="Lorenzi H."/>
            <person name="Galac M."/>
        </authorList>
    </citation>
    <scope>NUCLEOTIDE SEQUENCE [LARGE SCALE GENOMIC DNA]</scope>
    <source>
        <strain evidence="2 3">EAF2021</strain>
    </source>
</reference>
<feature type="transmembrane region" description="Helical" evidence="1">
    <location>
        <begin position="291"/>
        <end position="317"/>
    </location>
</feature>
<evidence type="ECO:0000313" key="2">
    <source>
        <dbReference type="EMBL" id="KAK8894773.1"/>
    </source>
</evidence>
<keyword evidence="1" id="KW-0812">Transmembrane</keyword>
<feature type="transmembrane region" description="Helical" evidence="1">
    <location>
        <begin position="237"/>
        <end position="268"/>
    </location>
</feature>
<dbReference type="PANTHER" id="PTHR33538:SF2">
    <property type="entry name" value="PROTEIN GAMETE EXPRESSED 1"/>
    <property type="match status" value="1"/>
</dbReference>
<dbReference type="InterPro" id="IPR040346">
    <property type="entry name" value="GEX1/Brambleberry"/>
</dbReference>
<dbReference type="PANTHER" id="PTHR33538">
    <property type="entry name" value="PROTEIN GAMETE EXPRESSED 1"/>
    <property type="match status" value="1"/>
</dbReference>
<evidence type="ECO:0000256" key="1">
    <source>
        <dbReference type="SAM" id="Phobius"/>
    </source>
</evidence>